<dbReference type="Gene3D" id="2.60.40.3500">
    <property type="match status" value="1"/>
</dbReference>
<dbReference type="PANTHER" id="PTHR40446">
    <property type="entry name" value="N-ACETYLGLUCOSAMINE-1-PHOSPHODIESTER ALPHA-N-ACETYLGLUCOSAMINIDASE"/>
    <property type="match status" value="1"/>
</dbReference>
<dbReference type="InterPro" id="IPR018711">
    <property type="entry name" value="NAGPA"/>
</dbReference>
<dbReference type="InterPro" id="IPR036582">
    <property type="entry name" value="Mao_N_sf"/>
</dbReference>
<comment type="caution">
    <text evidence="4">The sequence shown here is derived from an EMBL/GenBank/DDBJ whole genome shotgun (WGS) entry which is preliminary data.</text>
</comment>
<dbReference type="Proteomes" id="UP000231019">
    <property type="component" value="Unassembled WGS sequence"/>
</dbReference>
<evidence type="ECO:0000313" key="4">
    <source>
        <dbReference type="EMBL" id="PIW19525.1"/>
    </source>
</evidence>
<proteinExistence type="predicted"/>
<sequence>MRRHVWLFLLLLGLWCLPVQKAAFAASFQLAQNSSTVIYLNDKPITGLQSPFLSANMLFLPVGILEHLGFRVDLDSARRTVRVSRPGIFYVLHDGSRQIHWNEQGLLISHAPIWQQDTLFVPRSLLANLAVGFSYNKQNNEIRIKKELNTFRAVNLFPTDVYTRLVIELGAKPVYRVQENPQSVTVDFYGMEVEEPDQFIPEASDVLFKGLRIQQVGRGILRLQILKNYPAPHRLYWLEKPERLMIDLVKIFQEEKTSQVAPGVKYTRTYQGFGFGPVTYHSLVVEPESGLELEPELAHESRGFGKEPVSVMARRRQAVAAINAGYFNGQGVPLGMMIKDGEFISSPIYGRTLLGITRSRELFIDQADQTLAVEFPLQNRQRVRFNAVNLPRQNQQVVLYTPRYGERTGTRPDADAIELQVLSDGTVEEIGNANTLIPADGYVISAQGQGARWLKANAYQGMRALVFSQVLGRWEQVLHMVGGGPRLLKNAQPYVTSEQERFQADIAKGRAPRTALGLGRKGELILLVVDGRQAQSKGLTLWELAALIKEKGAIEALNFDGGGSSAMVIRNRVVNRPSDGHERPVASALLLVPRHSRG</sequence>
<evidence type="ECO:0000313" key="5">
    <source>
        <dbReference type="Proteomes" id="UP000231019"/>
    </source>
</evidence>
<evidence type="ECO:0000259" key="3">
    <source>
        <dbReference type="Pfam" id="PF09992"/>
    </source>
</evidence>
<evidence type="ECO:0000256" key="1">
    <source>
        <dbReference type="SAM" id="SignalP"/>
    </source>
</evidence>
<dbReference type="PANTHER" id="PTHR40446:SF2">
    <property type="entry name" value="N-ACETYLGLUCOSAMINE-1-PHOSPHODIESTER ALPHA-N-ACETYLGLUCOSAMINIDASE"/>
    <property type="match status" value="1"/>
</dbReference>
<dbReference type="Pfam" id="PF09992">
    <property type="entry name" value="NAGPA"/>
    <property type="match status" value="1"/>
</dbReference>
<protein>
    <submittedName>
        <fullName evidence="4">Uncharacterized protein</fullName>
    </submittedName>
</protein>
<feature type="chain" id="PRO_5014643490" evidence="1">
    <location>
        <begin position="22"/>
        <end position="598"/>
    </location>
</feature>
<keyword evidence="1" id="KW-0732">Signal</keyword>
<dbReference type="InterPro" id="IPR012854">
    <property type="entry name" value="Cu_amine_oxidase-like_N"/>
</dbReference>
<dbReference type="AlphaFoldDB" id="A0A2M7GBG9"/>
<evidence type="ECO:0000259" key="2">
    <source>
        <dbReference type="Pfam" id="PF07833"/>
    </source>
</evidence>
<feature type="domain" description="Copper amine oxidase-like N-terminal" evidence="2">
    <location>
        <begin position="40"/>
        <end position="144"/>
    </location>
</feature>
<gene>
    <name evidence="4" type="ORF">COW36_01410</name>
</gene>
<dbReference type="EMBL" id="PFFQ01000004">
    <property type="protein sequence ID" value="PIW19525.1"/>
    <property type="molecule type" value="Genomic_DNA"/>
</dbReference>
<name>A0A2M7GBG9_9BACT</name>
<reference evidence="4 5" key="1">
    <citation type="submission" date="2017-09" db="EMBL/GenBank/DDBJ databases">
        <title>Depth-based differentiation of microbial function through sediment-hosted aquifers and enrichment of novel symbionts in the deep terrestrial subsurface.</title>
        <authorList>
            <person name="Probst A.J."/>
            <person name="Ladd B."/>
            <person name="Jarett J.K."/>
            <person name="Geller-Mcgrath D.E."/>
            <person name="Sieber C.M."/>
            <person name="Emerson J.B."/>
            <person name="Anantharaman K."/>
            <person name="Thomas B.C."/>
            <person name="Malmstrom R."/>
            <person name="Stieglmeier M."/>
            <person name="Klingl A."/>
            <person name="Woyke T."/>
            <person name="Ryan C.M."/>
            <person name="Banfield J.F."/>
        </authorList>
    </citation>
    <scope>NUCLEOTIDE SEQUENCE [LARGE SCALE GENOMIC DNA]</scope>
    <source>
        <strain evidence="4">CG17_big_fil_post_rev_8_21_14_2_50_48_46</strain>
    </source>
</reference>
<feature type="domain" description="Phosphodiester glycosidase" evidence="3">
    <location>
        <begin position="426"/>
        <end position="591"/>
    </location>
</feature>
<organism evidence="4 5">
    <name type="scientific">bacterium (Candidatus Blackallbacteria) CG17_big_fil_post_rev_8_21_14_2_50_48_46</name>
    <dbReference type="NCBI Taxonomy" id="2014261"/>
    <lineage>
        <taxon>Bacteria</taxon>
        <taxon>Candidatus Blackallbacteria</taxon>
    </lineage>
</organism>
<feature type="signal peptide" evidence="1">
    <location>
        <begin position="1"/>
        <end position="21"/>
    </location>
</feature>
<dbReference type="SUPFAM" id="SSF55383">
    <property type="entry name" value="Copper amine oxidase, domain N"/>
    <property type="match status" value="1"/>
</dbReference>
<accession>A0A2M7GBG9</accession>
<dbReference type="Pfam" id="PF07833">
    <property type="entry name" value="Cu_amine_oxidN1"/>
    <property type="match status" value="1"/>
</dbReference>